<dbReference type="InterPro" id="IPR011502">
    <property type="entry name" value="Nucleoporin_Nup85"/>
</dbReference>
<dbReference type="GO" id="GO:0006606">
    <property type="term" value="P:protein import into nucleus"/>
    <property type="evidence" value="ECO:0007669"/>
    <property type="project" value="TreeGrafter"/>
</dbReference>
<keyword evidence="3 9" id="KW-0813">Transport</keyword>
<dbReference type="EMBL" id="VSRR010139352">
    <property type="protein sequence ID" value="MPD04082.1"/>
    <property type="molecule type" value="Genomic_DNA"/>
</dbReference>
<reference evidence="10 11" key="1">
    <citation type="submission" date="2019-05" db="EMBL/GenBank/DDBJ databases">
        <title>Another draft genome of Portunus trituberculatus and its Hox gene families provides insights of decapod evolution.</title>
        <authorList>
            <person name="Jeong J.-H."/>
            <person name="Song I."/>
            <person name="Kim S."/>
            <person name="Choi T."/>
            <person name="Kim D."/>
            <person name="Ryu S."/>
            <person name="Kim W."/>
        </authorList>
    </citation>
    <scope>NUCLEOTIDE SEQUENCE [LARGE SCALE GENOMIC DNA]</scope>
    <source>
        <tissue evidence="10">Muscle</tissue>
    </source>
</reference>
<evidence type="ECO:0000256" key="8">
    <source>
        <dbReference type="ARBA" id="ARBA00023242"/>
    </source>
</evidence>
<comment type="subunit">
    <text evidence="9">Component of the nuclear pore complex (NPC).</text>
</comment>
<dbReference type="Proteomes" id="UP000324222">
    <property type="component" value="Unassembled WGS sequence"/>
</dbReference>
<dbReference type="GO" id="GO:0031965">
    <property type="term" value="C:nuclear membrane"/>
    <property type="evidence" value="ECO:0007669"/>
    <property type="project" value="UniProtKB-UniRule"/>
</dbReference>
<keyword evidence="11" id="KW-1185">Reference proteome</keyword>
<dbReference type="GO" id="GO:0045893">
    <property type="term" value="P:positive regulation of DNA-templated transcription"/>
    <property type="evidence" value="ECO:0007669"/>
    <property type="project" value="TreeGrafter"/>
</dbReference>
<dbReference type="GO" id="GO:0006406">
    <property type="term" value="P:mRNA export from nucleus"/>
    <property type="evidence" value="ECO:0007669"/>
    <property type="project" value="TreeGrafter"/>
</dbReference>
<dbReference type="PANTHER" id="PTHR13373">
    <property type="entry name" value="FROUNT PROTEIN-RELATED"/>
    <property type="match status" value="1"/>
</dbReference>
<organism evidence="10 11">
    <name type="scientific">Portunus trituberculatus</name>
    <name type="common">Swimming crab</name>
    <name type="synonym">Neptunus trituberculatus</name>
    <dbReference type="NCBI Taxonomy" id="210409"/>
    <lineage>
        <taxon>Eukaryota</taxon>
        <taxon>Metazoa</taxon>
        <taxon>Ecdysozoa</taxon>
        <taxon>Arthropoda</taxon>
        <taxon>Crustacea</taxon>
        <taxon>Multicrustacea</taxon>
        <taxon>Malacostraca</taxon>
        <taxon>Eumalacostraca</taxon>
        <taxon>Eucarida</taxon>
        <taxon>Decapoda</taxon>
        <taxon>Pleocyemata</taxon>
        <taxon>Brachyura</taxon>
        <taxon>Eubrachyura</taxon>
        <taxon>Portunoidea</taxon>
        <taxon>Portunidae</taxon>
        <taxon>Portuninae</taxon>
        <taxon>Portunus</taxon>
    </lineage>
</organism>
<evidence type="ECO:0000313" key="10">
    <source>
        <dbReference type="EMBL" id="MPD04082.1"/>
    </source>
</evidence>
<evidence type="ECO:0000256" key="7">
    <source>
        <dbReference type="ARBA" id="ARBA00023132"/>
    </source>
</evidence>
<comment type="subcellular location">
    <subcellularLocation>
        <location evidence="1 9">Nucleus</location>
        <location evidence="1 9">Nuclear pore complex</location>
    </subcellularLocation>
</comment>
<name>A0A5B7K140_PORTR</name>
<keyword evidence="7 9" id="KW-0906">Nuclear pore complex</keyword>
<dbReference type="AlphaFoldDB" id="A0A5B7K140"/>
<proteinExistence type="inferred from homology"/>
<dbReference type="GO" id="GO:0017056">
    <property type="term" value="F:structural constituent of nuclear pore"/>
    <property type="evidence" value="ECO:0007669"/>
    <property type="project" value="TreeGrafter"/>
</dbReference>
<comment type="similarity">
    <text evidence="2 9">Belongs to the nucleoporin Nup85 family.</text>
</comment>
<keyword evidence="5 9" id="KW-0653">Protein transport</keyword>
<evidence type="ECO:0000256" key="4">
    <source>
        <dbReference type="ARBA" id="ARBA00022816"/>
    </source>
</evidence>
<evidence type="ECO:0000313" key="11">
    <source>
        <dbReference type="Proteomes" id="UP000324222"/>
    </source>
</evidence>
<evidence type="ECO:0000256" key="9">
    <source>
        <dbReference type="RuleBase" id="RU365073"/>
    </source>
</evidence>
<comment type="function">
    <text evidence="9">Functions as a component of the nuclear pore complex (NPC).</text>
</comment>
<protein>
    <recommendedName>
        <fullName evidence="9">Nuclear pore complex protein Nup85</fullName>
    </recommendedName>
</protein>
<accession>A0A5B7K140</accession>
<gene>
    <name evidence="10" type="primary">NUP85</name>
    <name evidence="10" type="ORF">E2C01_099752</name>
</gene>
<evidence type="ECO:0000256" key="6">
    <source>
        <dbReference type="ARBA" id="ARBA00023010"/>
    </source>
</evidence>
<evidence type="ECO:0000256" key="3">
    <source>
        <dbReference type="ARBA" id="ARBA00022448"/>
    </source>
</evidence>
<evidence type="ECO:0000256" key="5">
    <source>
        <dbReference type="ARBA" id="ARBA00022927"/>
    </source>
</evidence>
<keyword evidence="6 9" id="KW-0811">Translocation</keyword>
<keyword evidence="9" id="KW-0472">Membrane</keyword>
<evidence type="ECO:0000256" key="2">
    <source>
        <dbReference type="ARBA" id="ARBA00005573"/>
    </source>
</evidence>
<keyword evidence="8 9" id="KW-0539">Nucleus</keyword>
<dbReference type="OrthoDB" id="6333295at2759"/>
<evidence type="ECO:0000256" key="1">
    <source>
        <dbReference type="ARBA" id="ARBA00004567"/>
    </source>
</evidence>
<sequence>MCTLILQILHKYMSDGHFESSTLLDHLGPAMLLSDTLTFLGKYREFHVMYQEGRYEEAAALLVSLISSRLAPE</sequence>
<dbReference type="Pfam" id="PF07575">
    <property type="entry name" value="Nucleopor_Nup85"/>
    <property type="match status" value="1"/>
</dbReference>
<dbReference type="GO" id="GO:0031080">
    <property type="term" value="C:nuclear pore outer ring"/>
    <property type="evidence" value="ECO:0007669"/>
    <property type="project" value="TreeGrafter"/>
</dbReference>
<comment type="caution">
    <text evidence="10">The sequence shown here is derived from an EMBL/GenBank/DDBJ whole genome shotgun (WGS) entry which is preliminary data.</text>
</comment>
<dbReference type="PANTHER" id="PTHR13373:SF21">
    <property type="entry name" value="NUCLEAR PORE COMPLEX PROTEIN NUP85"/>
    <property type="match status" value="1"/>
</dbReference>
<keyword evidence="4 9" id="KW-0509">mRNA transport</keyword>